<dbReference type="PANTHER" id="PTHR30069:SF49">
    <property type="entry name" value="OUTER MEMBRANE PROTEIN C"/>
    <property type="match status" value="1"/>
</dbReference>
<dbReference type="PROSITE" id="PS52016">
    <property type="entry name" value="TONB_DEPENDENT_REC_3"/>
    <property type="match status" value="1"/>
</dbReference>
<name>N9U5X7_9GAMM</name>
<organism evidence="10 11">
    <name type="scientific">Aeromonas diversa CDC 2478-85</name>
    <dbReference type="NCBI Taxonomy" id="1268237"/>
    <lineage>
        <taxon>Bacteria</taxon>
        <taxon>Pseudomonadati</taxon>
        <taxon>Pseudomonadota</taxon>
        <taxon>Gammaproteobacteria</taxon>
        <taxon>Aeromonadales</taxon>
        <taxon>Aeromonadaceae</taxon>
        <taxon>Aeromonas</taxon>
    </lineage>
</organism>
<sequence>SVGGGVGGAHSAKTGYRRDRVQTHAYELEQVSEEVVDRLDSTFARYEYRFGAPLMGYLAWGQAERAPDFWERSRDTTPFSLKPEQSRQWDAGLAWRTRDLDVTLSLFAARLDDYLLYTARPGSKPAMRNVDAETRGGELELRWQLAEQWRLDSGVAYTFGSNQSERRALAQMPPLDGKLALTWQPEERWNTTLVGRAVASQERVDVGAGNVAGQDQGATPGFATLGWSAAWQVTPEWQLSGGVDNLFDTFYYEHLSKSVHASQADIGYEQSGRIPEPGRTFWLGVSYRFRSAGAL</sequence>
<comment type="subcellular location">
    <subcellularLocation>
        <location evidence="1 8">Cell outer membrane</location>
        <topology evidence="1 8">Multi-pass membrane protein</topology>
    </subcellularLocation>
</comment>
<evidence type="ECO:0000256" key="2">
    <source>
        <dbReference type="ARBA" id="ARBA00022448"/>
    </source>
</evidence>
<evidence type="ECO:0000256" key="8">
    <source>
        <dbReference type="PROSITE-ProRule" id="PRU01360"/>
    </source>
</evidence>
<dbReference type="RefSeq" id="WP_005345491.1">
    <property type="nucleotide sequence ID" value="NZ_APVG01000001.1"/>
</dbReference>
<comment type="similarity">
    <text evidence="8">Belongs to the TonB-dependent receptor family.</text>
</comment>
<keyword evidence="7 8" id="KW-0998">Cell outer membrane</keyword>
<dbReference type="Proteomes" id="UP000023775">
    <property type="component" value="Unassembled WGS sequence"/>
</dbReference>
<dbReference type="eggNOG" id="COG4206">
    <property type="taxonomic scope" value="Bacteria"/>
</dbReference>
<evidence type="ECO:0000259" key="9">
    <source>
        <dbReference type="Pfam" id="PF00593"/>
    </source>
</evidence>
<dbReference type="GO" id="GO:0015344">
    <property type="term" value="F:siderophore uptake transmembrane transporter activity"/>
    <property type="evidence" value="ECO:0007669"/>
    <property type="project" value="TreeGrafter"/>
</dbReference>
<keyword evidence="2 8" id="KW-0813">Transport</keyword>
<keyword evidence="6 8" id="KW-0472">Membrane</keyword>
<dbReference type="Gene3D" id="2.40.170.20">
    <property type="entry name" value="TonB-dependent receptor, beta-barrel domain"/>
    <property type="match status" value="1"/>
</dbReference>
<proteinExistence type="inferred from homology"/>
<dbReference type="PANTHER" id="PTHR30069">
    <property type="entry name" value="TONB-DEPENDENT OUTER MEMBRANE RECEPTOR"/>
    <property type="match status" value="1"/>
</dbReference>
<reference evidence="10 11" key="1">
    <citation type="journal article" date="2013" name="Genome Announc.">
        <title>Draft Genome Sequence of the Aeromonas diversa Type Strain.</title>
        <authorList>
            <person name="Farfan M."/>
            <person name="Spataro N."/>
            <person name="Sanglas A."/>
            <person name="Albarral V."/>
            <person name="Loren J.G."/>
            <person name="Bosch E."/>
            <person name="Fuste M.C."/>
        </authorList>
    </citation>
    <scope>NUCLEOTIDE SEQUENCE [LARGE SCALE GENOMIC DNA]</scope>
    <source>
        <strain evidence="10 11">2478-85</strain>
    </source>
</reference>
<dbReference type="InterPro" id="IPR036942">
    <property type="entry name" value="Beta-barrel_TonB_sf"/>
</dbReference>
<evidence type="ECO:0000313" key="10">
    <source>
        <dbReference type="EMBL" id="ENY73779.1"/>
    </source>
</evidence>
<dbReference type="AlphaFoldDB" id="N9U5X7"/>
<keyword evidence="3 8" id="KW-1134">Transmembrane beta strand</keyword>
<evidence type="ECO:0000256" key="1">
    <source>
        <dbReference type="ARBA" id="ARBA00004571"/>
    </source>
</evidence>
<evidence type="ECO:0000256" key="7">
    <source>
        <dbReference type="ARBA" id="ARBA00023237"/>
    </source>
</evidence>
<feature type="non-terminal residue" evidence="10">
    <location>
        <position position="1"/>
    </location>
</feature>
<evidence type="ECO:0000256" key="4">
    <source>
        <dbReference type="ARBA" id="ARBA00022692"/>
    </source>
</evidence>
<accession>N9U5X7</accession>
<dbReference type="GO" id="GO:0009279">
    <property type="term" value="C:cell outer membrane"/>
    <property type="evidence" value="ECO:0007669"/>
    <property type="project" value="UniProtKB-SubCell"/>
</dbReference>
<keyword evidence="11" id="KW-1185">Reference proteome</keyword>
<dbReference type="InterPro" id="IPR000531">
    <property type="entry name" value="Beta-barrel_TonB"/>
</dbReference>
<evidence type="ECO:0000313" key="11">
    <source>
        <dbReference type="Proteomes" id="UP000023775"/>
    </source>
</evidence>
<dbReference type="EMBL" id="APVG01000001">
    <property type="protein sequence ID" value="ENY73779.1"/>
    <property type="molecule type" value="Genomic_DNA"/>
</dbReference>
<dbReference type="SUPFAM" id="SSF56935">
    <property type="entry name" value="Porins"/>
    <property type="match status" value="1"/>
</dbReference>
<dbReference type="PATRIC" id="fig|1268237.3.peg.1"/>
<dbReference type="OrthoDB" id="5332150at2"/>
<keyword evidence="5" id="KW-0798">TonB box</keyword>
<evidence type="ECO:0000256" key="6">
    <source>
        <dbReference type="ARBA" id="ARBA00023136"/>
    </source>
</evidence>
<keyword evidence="10" id="KW-0675">Receptor</keyword>
<dbReference type="GO" id="GO:0044718">
    <property type="term" value="P:siderophore transmembrane transport"/>
    <property type="evidence" value="ECO:0007669"/>
    <property type="project" value="TreeGrafter"/>
</dbReference>
<gene>
    <name evidence="10" type="ORF">G114_00005</name>
</gene>
<feature type="domain" description="TonB-dependent receptor-like beta-barrel" evidence="9">
    <location>
        <begin position="14"/>
        <end position="246"/>
    </location>
</feature>
<keyword evidence="4 8" id="KW-0812">Transmembrane</keyword>
<dbReference type="Pfam" id="PF00593">
    <property type="entry name" value="TonB_dep_Rec_b-barrel"/>
    <property type="match status" value="1"/>
</dbReference>
<comment type="caution">
    <text evidence="10">The sequence shown here is derived from an EMBL/GenBank/DDBJ whole genome shotgun (WGS) entry which is preliminary data.</text>
</comment>
<evidence type="ECO:0000256" key="5">
    <source>
        <dbReference type="ARBA" id="ARBA00023077"/>
    </source>
</evidence>
<evidence type="ECO:0000256" key="3">
    <source>
        <dbReference type="ARBA" id="ARBA00022452"/>
    </source>
</evidence>
<dbReference type="InterPro" id="IPR039426">
    <property type="entry name" value="TonB-dep_rcpt-like"/>
</dbReference>
<protein>
    <submittedName>
        <fullName evidence="10">TonB-dependent copper receptor</fullName>
    </submittedName>
</protein>